<organism evidence="2 3">
    <name type="scientific">Streptomyces daghestanicus</name>
    <dbReference type="NCBI Taxonomy" id="66885"/>
    <lineage>
        <taxon>Bacteria</taxon>
        <taxon>Bacillati</taxon>
        <taxon>Actinomycetota</taxon>
        <taxon>Actinomycetes</taxon>
        <taxon>Kitasatosporales</taxon>
        <taxon>Streptomycetaceae</taxon>
        <taxon>Streptomyces</taxon>
    </lineage>
</organism>
<comment type="caution">
    <text evidence="2">The sequence shown here is derived from an EMBL/GenBank/DDBJ whole genome shotgun (WGS) entry which is preliminary data.</text>
</comment>
<accession>A0ABQ3PUI8</accession>
<dbReference type="EMBL" id="BNDX01000002">
    <property type="protein sequence ID" value="GHI28690.1"/>
    <property type="molecule type" value="Genomic_DNA"/>
</dbReference>
<feature type="region of interest" description="Disordered" evidence="1">
    <location>
        <begin position="48"/>
        <end position="82"/>
    </location>
</feature>
<reference evidence="2" key="1">
    <citation type="submission" date="2024-05" db="EMBL/GenBank/DDBJ databases">
        <title>Whole genome shotgun sequence of Streptomyces daghestanicus NBRC 12762.</title>
        <authorList>
            <person name="Komaki H."/>
            <person name="Tamura T."/>
        </authorList>
    </citation>
    <scope>NUCLEOTIDE SEQUENCE</scope>
    <source>
        <strain evidence="2">NBRC 12762</strain>
    </source>
</reference>
<proteinExistence type="predicted"/>
<evidence type="ECO:0000313" key="3">
    <source>
        <dbReference type="Proteomes" id="UP001052655"/>
    </source>
</evidence>
<keyword evidence="3" id="KW-1185">Reference proteome</keyword>
<gene>
    <name evidence="2" type="ORF">Sdagh_04200</name>
</gene>
<name>A0ABQ3PUI8_9ACTN</name>
<evidence type="ECO:0000313" key="2">
    <source>
        <dbReference type="EMBL" id="GHI28690.1"/>
    </source>
</evidence>
<dbReference type="Proteomes" id="UP001052655">
    <property type="component" value="Unassembled WGS sequence"/>
</dbReference>
<evidence type="ECO:0000256" key="1">
    <source>
        <dbReference type="SAM" id="MobiDB-lite"/>
    </source>
</evidence>
<sequence>MLLDGGGNAETRSFRWLINRADLRLLPAAEAPERPAPVVRQPSTLADLAEDQMERSCAGGGRRPRARFPPSPTRPPTLSWDT</sequence>
<protein>
    <submittedName>
        <fullName evidence="2">Uncharacterized protein</fullName>
    </submittedName>
</protein>